<evidence type="ECO:0000313" key="4">
    <source>
        <dbReference type="Proteomes" id="UP000663887"/>
    </source>
</evidence>
<comment type="similarity">
    <text evidence="1">Belongs to the 'GDSL' lipolytic enzyme family.</text>
</comment>
<comment type="caution">
    <text evidence="3">The sequence shown here is derived from an EMBL/GenBank/DDBJ whole genome shotgun (WGS) entry which is preliminary data.</text>
</comment>
<feature type="transmembrane region" description="Helical" evidence="2">
    <location>
        <begin position="6"/>
        <end position="22"/>
    </location>
</feature>
<name>A0A816SF46_9BILA</name>
<accession>A0A816SF46</accession>
<dbReference type="Gene3D" id="3.40.50.1110">
    <property type="entry name" value="SGNH hydrolase"/>
    <property type="match status" value="1"/>
</dbReference>
<organism evidence="3 4">
    <name type="scientific">Rotaria magnacalcarata</name>
    <dbReference type="NCBI Taxonomy" id="392030"/>
    <lineage>
        <taxon>Eukaryota</taxon>
        <taxon>Metazoa</taxon>
        <taxon>Spiralia</taxon>
        <taxon>Gnathifera</taxon>
        <taxon>Rotifera</taxon>
        <taxon>Eurotatoria</taxon>
        <taxon>Bdelloidea</taxon>
        <taxon>Philodinida</taxon>
        <taxon>Philodinidae</taxon>
        <taxon>Rotaria</taxon>
    </lineage>
</organism>
<reference evidence="3" key="1">
    <citation type="submission" date="2021-02" db="EMBL/GenBank/DDBJ databases">
        <authorList>
            <person name="Nowell W R."/>
        </authorList>
    </citation>
    <scope>NUCLEOTIDE SEQUENCE</scope>
</reference>
<keyword evidence="2" id="KW-1133">Transmembrane helix</keyword>
<dbReference type="Pfam" id="PF00657">
    <property type="entry name" value="Lipase_GDSL"/>
    <property type="match status" value="1"/>
</dbReference>
<dbReference type="InterPro" id="IPR001087">
    <property type="entry name" value="GDSL"/>
</dbReference>
<gene>
    <name evidence="3" type="ORF">XDN619_LOCUS15630</name>
</gene>
<dbReference type="InterPro" id="IPR036514">
    <property type="entry name" value="SGNH_hydro_sf"/>
</dbReference>
<protein>
    <submittedName>
        <fullName evidence="3">Uncharacterized protein</fullName>
    </submittedName>
</protein>
<dbReference type="GO" id="GO:0016788">
    <property type="term" value="F:hydrolase activity, acting on ester bonds"/>
    <property type="evidence" value="ECO:0007669"/>
    <property type="project" value="InterPro"/>
</dbReference>
<keyword evidence="2" id="KW-0472">Membrane</keyword>
<keyword evidence="2" id="KW-0812">Transmembrane</keyword>
<dbReference type="AlphaFoldDB" id="A0A816SF46"/>
<dbReference type="CDD" id="cd01846">
    <property type="entry name" value="fatty_acyltransferase_like"/>
    <property type="match status" value="1"/>
</dbReference>
<proteinExistence type="inferred from homology"/>
<evidence type="ECO:0000313" key="3">
    <source>
        <dbReference type="EMBL" id="CAF2085714.1"/>
    </source>
</evidence>
<evidence type="ECO:0000256" key="2">
    <source>
        <dbReference type="SAM" id="Phobius"/>
    </source>
</evidence>
<dbReference type="PANTHER" id="PTHR22835">
    <property type="entry name" value="ZINC FINGER FYVE DOMAIN CONTAINING PROTEIN"/>
    <property type="match status" value="1"/>
</dbReference>
<dbReference type="Proteomes" id="UP000663887">
    <property type="component" value="Unassembled WGS sequence"/>
</dbReference>
<evidence type="ECO:0000256" key="1">
    <source>
        <dbReference type="ARBA" id="ARBA00008668"/>
    </source>
</evidence>
<dbReference type="EMBL" id="CAJNRG010006408">
    <property type="protein sequence ID" value="CAF2085714.1"/>
    <property type="molecule type" value="Genomic_DNA"/>
</dbReference>
<sequence>MWCHADYVFVFVIVSIVVRYGYPMNIKKNQFDTIVIFGDSNSDTGNIYNMTRNQMPPIPYYQGRFSNGPIWVDKLNVSSLINYAHGGATTDNDFVQGSINPFVPRVPGVRQQIKTYMDSMSTSDIDFYRTLYVVWAGGNDYLVNRTSSPLTIANSLSNASEALVMFGAKHLVLANQPPLQIIPYLQTFNSNIPLSNLTNQYNDHLLTNIRKLQGINTVISLKVFDLYSLVTKILVNASVYGFTSTNSSCWYPPPSVTTVCKNPESYVFFDDVHFTTRMHELIAEEFLPFISVSGRNRFSMSFLAICIWILLAQFSSST</sequence>
<dbReference type="SUPFAM" id="SSF52266">
    <property type="entry name" value="SGNH hydrolase"/>
    <property type="match status" value="1"/>
</dbReference>
<dbReference type="PANTHER" id="PTHR22835:SF659">
    <property type="entry name" value="GDSL LIPASE_ACYLHYDROLASE, PUTATIVE (AFU_ORTHOLOGUE AFUA_2G00510)-RELATED"/>
    <property type="match status" value="1"/>
</dbReference>